<evidence type="ECO:0000313" key="5">
    <source>
        <dbReference type="Proteomes" id="UP000479710"/>
    </source>
</evidence>
<organism evidence="4 5">
    <name type="scientific">Oryza meyeriana var. granulata</name>
    <dbReference type="NCBI Taxonomy" id="110450"/>
    <lineage>
        <taxon>Eukaryota</taxon>
        <taxon>Viridiplantae</taxon>
        <taxon>Streptophyta</taxon>
        <taxon>Embryophyta</taxon>
        <taxon>Tracheophyta</taxon>
        <taxon>Spermatophyta</taxon>
        <taxon>Magnoliopsida</taxon>
        <taxon>Liliopsida</taxon>
        <taxon>Poales</taxon>
        <taxon>Poaceae</taxon>
        <taxon>BOP clade</taxon>
        <taxon>Oryzoideae</taxon>
        <taxon>Oryzeae</taxon>
        <taxon>Oryzinae</taxon>
        <taxon>Oryza</taxon>
        <taxon>Oryza meyeriana</taxon>
    </lineage>
</organism>
<evidence type="ECO:0000256" key="3">
    <source>
        <dbReference type="ARBA" id="ARBA00022679"/>
    </source>
</evidence>
<proteinExistence type="inferred from homology"/>
<sequence length="240" mass="26621">MLIHHNLSTYCQKNTKRYFLRGDTGRAVAIDIAVVPFPDVGLPPGVESDTAVTSEEERGKLFQAIQRLSEPFDRFMAEGRPDAVVADGLLTWSVDAAAEHGVPRLVFFGTSVFARSCTDSMLRNNPKRPGHWGFFQTMNAADQRSYGEVFNSFHELEPDTLSRFSPAEMRELARGLDLSGKNFVWVIKGVADIDAPKWMPKGFASLISPCSEYGLTVWGWAPQMLILNHPAVDGFVTHCG</sequence>
<keyword evidence="3" id="KW-0808">Transferase</keyword>
<keyword evidence="2" id="KW-0328">Glycosyltransferase</keyword>
<dbReference type="Gene3D" id="3.40.50.2000">
    <property type="entry name" value="Glycogen Phosphorylase B"/>
    <property type="match status" value="2"/>
</dbReference>
<dbReference type="OrthoDB" id="731962at2759"/>
<dbReference type="Pfam" id="PF00201">
    <property type="entry name" value="UDPGT"/>
    <property type="match status" value="1"/>
</dbReference>
<evidence type="ECO:0000256" key="1">
    <source>
        <dbReference type="ARBA" id="ARBA00009995"/>
    </source>
</evidence>
<accession>A0A6G1CEN1</accession>
<comment type="caution">
    <text evidence="4">The sequence shown here is derived from an EMBL/GenBank/DDBJ whole genome shotgun (WGS) entry which is preliminary data.</text>
</comment>
<keyword evidence="5" id="KW-1185">Reference proteome</keyword>
<gene>
    <name evidence="4" type="ORF">E2562_008112</name>
</gene>
<dbReference type="GO" id="GO:0035251">
    <property type="term" value="F:UDP-glucosyltransferase activity"/>
    <property type="evidence" value="ECO:0007669"/>
    <property type="project" value="TreeGrafter"/>
</dbReference>
<evidence type="ECO:0000313" key="4">
    <source>
        <dbReference type="EMBL" id="KAF0898511.1"/>
    </source>
</evidence>
<comment type="similarity">
    <text evidence="1">Belongs to the UDP-glycosyltransferase family.</text>
</comment>
<name>A0A6G1CEN1_9ORYZ</name>
<dbReference type="EMBL" id="SPHZ02000009">
    <property type="protein sequence ID" value="KAF0898511.1"/>
    <property type="molecule type" value="Genomic_DNA"/>
</dbReference>
<evidence type="ECO:0000256" key="2">
    <source>
        <dbReference type="ARBA" id="ARBA00022676"/>
    </source>
</evidence>
<dbReference type="InterPro" id="IPR002213">
    <property type="entry name" value="UDP_glucos_trans"/>
</dbReference>
<protein>
    <submittedName>
        <fullName evidence="4">Uncharacterized protein</fullName>
    </submittedName>
</protein>
<dbReference type="PANTHER" id="PTHR48047:SF45">
    <property type="entry name" value="SCOPOLETIN GLUCOSYLTRANSFERASE-LIKE"/>
    <property type="match status" value="1"/>
</dbReference>
<dbReference type="SUPFAM" id="SSF53756">
    <property type="entry name" value="UDP-Glycosyltransferase/glycogen phosphorylase"/>
    <property type="match status" value="1"/>
</dbReference>
<reference evidence="4 5" key="1">
    <citation type="submission" date="2019-11" db="EMBL/GenBank/DDBJ databases">
        <title>Whole genome sequence of Oryza granulata.</title>
        <authorList>
            <person name="Li W."/>
        </authorList>
    </citation>
    <scope>NUCLEOTIDE SEQUENCE [LARGE SCALE GENOMIC DNA]</scope>
    <source>
        <strain evidence="5">cv. Menghai</strain>
        <tissue evidence="4">Leaf</tissue>
    </source>
</reference>
<dbReference type="AlphaFoldDB" id="A0A6G1CEN1"/>
<dbReference type="PANTHER" id="PTHR48047">
    <property type="entry name" value="GLYCOSYLTRANSFERASE"/>
    <property type="match status" value="1"/>
</dbReference>
<dbReference type="Proteomes" id="UP000479710">
    <property type="component" value="Unassembled WGS sequence"/>
</dbReference>